<evidence type="ECO:0000313" key="11">
    <source>
        <dbReference type="EMBL" id="CAB4549148.1"/>
    </source>
</evidence>
<name>A0A6J6CH17_9ZZZZ</name>
<protein>
    <recommendedName>
        <fullName evidence="3">tRNA threonylcarbamoyladenosine biosynthesis protein TsaE</fullName>
    </recommendedName>
    <alternativeName>
        <fullName evidence="10">t(6)A37 threonylcarbamoyladenosine biosynthesis protein TsaE</fullName>
    </alternativeName>
</protein>
<reference evidence="11" key="1">
    <citation type="submission" date="2020-05" db="EMBL/GenBank/DDBJ databases">
        <authorList>
            <person name="Chiriac C."/>
            <person name="Salcher M."/>
            <person name="Ghai R."/>
            <person name="Kavagutti S V."/>
        </authorList>
    </citation>
    <scope>NUCLEOTIDE SEQUENCE</scope>
</reference>
<dbReference type="NCBIfam" id="TIGR00150">
    <property type="entry name" value="T6A_YjeE"/>
    <property type="match status" value="1"/>
</dbReference>
<dbReference type="PANTHER" id="PTHR33540">
    <property type="entry name" value="TRNA THREONYLCARBAMOYLADENOSINE BIOSYNTHESIS PROTEIN TSAE"/>
    <property type="match status" value="1"/>
</dbReference>
<dbReference type="GO" id="GO:0002949">
    <property type="term" value="P:tRNA threonylcarbamoyladenosine modification"/>
    <property type="evidence" value="ECO:0007669"/>
    <property type="project" value="InterPro"/>
</dbReference>
<organism evidence="11">
    <name type="scientific">freshwater metagenome</name>
    <dbReference type="NCBI Taxonomy" id="449393"/>
    <lineage>
        <taxon>unclassified sequences</taxon>
        <taxon>metagenomes</taxon>
        <taxon>ecological metagenomes</taxon>
    </lineage>
</organism>
<evidence type="ECO:0000256" key="3">
    <source>
        <dbReference type="ARBA" id="ARBA00019010"/>
    </source>
</evidence>
<comment type="similarity">
    <text evidence="2">Belongs to the TsaE family.</text>
</comment>
<dbReference type="Gene3D" id="3.40.50.300">
    <property type="entry name" value="P-loop containing nucleotide triphosphate hydrolases"/>
    <property type="match status" value="1"/>
</dbReference>
<evidence type="ECO:0000256" key="10">
    <source>
        <dbReference type="ARBA" id="ARBA00032441"/>
    </source>
</evidence>
<dbReference type="SUPFAM" id="SSF52540">
    <property type="entry name" value="P-loop containing nucleoside triphosphate hydrolases"/>
    <property type="match status" value="1"/>
</dbReference>
<evidence type="ECO:0000256" key="4">
    <source>
        <dbReference type="ARBA" id="ARBA00022490"/>
    </source>
</evidence>
<dbReference type="InterPro" id="IPR003442">
    <property type="entry name" value="T6A_TsaE"/>
</dbReference>
<evidence type="ECO:0000256" key="5">
    <source>
        <dbReference type="ARBA" id="ARBA00022694"/>
    </source>
</evidence>
<keyword evidence="9" id="KW-0460">Magnesium</keyword>
<comment type="subcellular location">
    <subcellularLocation>
        <location evidence="1">Cytoplasm</location>
    </subcellularLocation>
</comment>
<keyword evidence="6" id="KW-0479">Metal-binding</keyword>
<accession>A0A6J6CH17</accession>
<dbReference type="PANTHER" id="PTHR33540:SF2">
    <property type="entry name" value="TRNA THREONYLCARBAMOYLADENOSINE BIOSYNTHESIS PROTEIN TSAE"/>
    <property type="match status" value="1"/>
</dbReference>
<dbReference type="GO" id="GO:0005737">
    <property type="term" value="C:cytoplasm"/>
    <property type="evidence" value="ECO:0007669"/>
    <property type="project" value="UniProtKB-SubCell"/>
</dbReference>
<dbReference type="GO" id="GO:0046872">
    <property type="term" value="F:metal ion binding"/>
    <property type="evidence" value="ECO:0007669"/>
    <property type="project" value="UniProtKB-KW"/>
</dbReference>
<keyword evidence="4" id="KW-0963">Cytoplasm</keyword>
<evidence type="ECO:0000256" key="6">
    <source>
        <dbReference type="ARBA" id="ARBA00022723"/>
    </source>
</evidence>
<sequence length="145" mass="15949">MHLEIGSASQMRDFGISLAAQLRMGDLLLVDGPLGAGKTFLTQHILRALNVQGEVTSPTFVMMKSYHGDFPINHIDAYRLLDLANPRQALEELDVDFDSSITIVEWGAGFDLTGEALHIGIELGEGEQRTLTLEGVDTRWGQLQL</sequence>
<evidence type="ECO:0000256" key="9">
    <source>
        <dbReference type="ARBA" id="ARBA00022842"/>
    </source>
</evidence>
<dbReference type="GO" id="GO:0005524">
    <property type="term" value="F:ATP binding"/>
    <property type="evidence" value="ECO:0007669"/>
    <property type="project" value="UniProtKB-KW"/>
</dbReference>
<evidence type="ECO:0000256" key="7">
    <source>
        <dbReference type="ARBA" id="ARBA00022741"/>
    </source>
</evidence>
<evidence type="ECO:0000256" key="2">
    <source>
        <dbReference type="ARBA" id="ARBA00007599"/>
    </source>
</evidence>
<dbReference type="EMBL" id="CAEZSV010000038">
    <property type="protein sequence ID" value="CAB4549148.1"/>
    <property type="molecule type" value="Genomic_DNA"/>
</dbReference>
<keyword evidence="8" id="KW-0067">ATP-binding</keyword>
<gene>
    <name evidence="11" type="ORF">UFOPK1506_00324</name>
</gene>
<dbReference type="Pfam" id="PF02367">
    <property type="entry name" value="TsaE"/>
    <property type="match status" value="1"/>
</dbReference>
<proteinExistence type="inferred from homology"/>
<evidence type="ECO:0000256" key="8">
    <source>
        <dbReference type="ARBA" id="ARBA00022840"/>
    </source>
</evidence>
<dbReference type="AlphaFoldDB" id="A0A6J6CH17"/>
<keyword evidence="7" id="KW-0547">Nucleotide-binding</keyword>
<evidence type="ECO:0000256" key="1">
    <source>
        <dbReference type="ARBA" id="ARBA00004496"/>
    </source>
</evidence>
<keyword evidence="5" id="KW-0819">tRNA processing</keyword>
<dbReference type="InterPro" id="IPR027417">
    <property type="entry name" value="P-loop_NTPase"/>
</dbReference>